<dbReference type="PANTHER" id="PTHR36509">
    <property type="entry name" value="BLL3101 PROTEIN"/>
    <property type="match status" value="1"/>
</dbReference>
<dbReference type="Proteomes" id="UP000530564">
    <property type="component" value="Unassembled WGS sequence"/>
</dbReference>
<dbReference type="AlphaFoldDB" id="A0A840A390"/>
<feature type="domain" description="DUF1254" evidence="3">
    <location>
        <begin position="66"/>
        <end position="167"/>
    </location>
</feature>
<evidence type="ECO:0000259" key="2">
    <source>
        <dbReference type="Pfam" id="PF06742"/>
    </source>
</evidence>
<feature type="region of interest" description="Disordered" evidence="1">
    <location>
        <begin position="401"/>
        <end position="431"/>
    </location>
</feature>
<dbReference type="Pfam" id="PF06742">
    <property type="entry name" value="DUF1214"/>
    <property type="match status" value="1"/>
</dbReference>
<organism evidence="4 5">
    <name type="scientific">Phenylobacterium haematophilum</name>
    <dbReference type="NCBI Taxonomy" id="98513"/>
    <lineage>
        <taxon>Bacteria</taxon>
        <taxon>Pseudomonadati</taxon>
        <taxon>Pseudomonadota</taxon>
        <taxon>Alphaproteobacteria</taxon>
        <taxon>Caulobacterales</taxon>
        <taxon>Caulobacteraceae</taxon>
        <taxon>Phenylobacterium</taxon>
    </lineage>
</organism>
<proteinExistence type="predicted"/>
<dbReference type="Gene3D" id="2.60.120.600">
    <property type="entry name" value="Domain of unknown function DUF1214, C-terminal domain"/>
    <property type="match status" value="1"/>
</dbReference>
<dbReference type="Pfam" id="PF06863">
    <property type="entry name" value="DUF1254"/>
    <property type="match status" value="1"/>
</dbReference>
<evidence type="ECO:0000313" key="4">
    <source>
        <dbReference type="EMBL" id="MBB3892143.1"/>
    </source>
</evidence>
<dbReference type="InterPro" id="IPR010621">
    <property type="entry name" value="DUF1214"/>
</dbReference>
<evidence type="ECO:0000256" key="1">
    <source>
        <dbReference type="SAM" id="MobiDB-lite"/>
    </source>
</evidence>
<sequence length="431" mass="45606">MASQLQTNPFELRRAAADGVVLGFPLLLVDAVRRTHPVGMNQVLALPSDCSVIAPGLSDDDDLIVRASAWIDLSDGPMVLALPDLGGRYWAISLFDAWGRRIGRVDPRTHRHGLHLLLAGPGWRGEAPKDAVARRAPTDLVWAVVRIAARSPEDMDATRALAGKLALGPAGPAQARLRPLAGQVDAPLQPALDALTTLSPHRLFHHLARLLARYPVDELDLSALAGIGLAPGKAFHLPDETALRDALALGTSDGFARVIHDQDPAEGATWRTVPAGSDGSASALLASLGSAAPEDMQQWLCDSDADGRPLIGSEPYIVRFAPGAAPPVDGFWTLGLAARAPSGALRAGARLLDSRDALALDPDGALTVRIDHQPAGAPNWLPAPAGRLRLRLKLYWPKAAALGGGWRPPPPERIGGSHRSSTPQPEHRESP</sequence>
<dbReference type="InterPro" id="IPR010679">
    <property type="entry name" value="DUF1254"/>
</dbReference>
<keyword evidence="5" id="KW-1185">Reference proteome</keyword>
<accession>A0A840A390</accession>
<feature type="domain" description="DUF1214" evidence="2">
    <location>
        <begin position="302"/>
        <end position="398"/>
    </location>
</feature>
<dbReference type="InterPro" id="IPR037050">
    <property type="entry name" value="DUF1254_sf"/>
</dbReference>
<name>A0A840A390_9CAUL</name>
<comment type="caution">
    <text evidence="4">The sequence shown here is derived from an EMBL/GenBank/DDBJ whole genome shotgun (WGS) entry which is preliminary data.</text>
</comment>
<dbReference type="Gene3D" id="2.60.40.1610">
    <property type="entry name" value="Domain of unknown function DUF1254"/>
    <property type="match status" value="1"/>
</dbReference>
<evidence type="ECO:0008006" key="6">
    <source>
        <dbReference type="Google" id="ProtNLM"/>
    </source>
</evidence>
<dbReference type="PANTHER" id="PTHR36509:SF2">
    <property type="entry name" value="BLL3101 PROTEIN"/>
    <property type="match status" value="1"/>
</dbReference>
<evidence type="ECO:0000259" key="3">
    <source>
        <dbReference type="Pfam" id="PF06863"/>
    </source>
</evidence>
<protein>
    <recommendedName>
        <fullName evidence="6">DUF1254 domain-containing protein</fullName>
    </recommendedName>
</protein>
<dbReference type="InterPro" id="IPR037049">
    <property type="entry name" value="DUF1214_C_sf"/>
</dbReference>
<dbReference type="RefSeq" id="WP_183773912.1">
    <property type="nucleotide sequence ID" value="NZ_JACIDK010000004.1"/>
</dbReference>
<dbReference type="SUPFAM" id="SSF160935">
    <property type="entry name" value="VPA0735-like"/>
    <property type="match status" value="1"/>
</dbReference>
<dbReference type="EMBL" id="JACIDK010000004">
    <property type="protein sequence ID" value="MBB3892143.1"/>
    <property type="molecule type" value="Genomic_DNA"/>
</dbReference>
<reference evidence="4 5" key="1">
    <citation type="submission" date="2020-08" db="EMBL/GenBank/DDBJ databases">
        <title>Genomic Encyclopedia of Type Strains, Phase IV (KMG-IV): sequencing the most valuable type-strain genomes for metagenomic binning, comparative biology and taxonomic classification.</title>
        <authorList>
            <person name="Goeker M."/>
        </authorList>
    </citation>
    <scope>NUCLEOTIDE SEQUENCE [LARGE SCALE GENOMIC DNA]</scope>
    <source>
        <strain evidence="4 5">DSM 21793</strain>
    </source>
</reference>
<evidence type="ECO:0000313" key="5">
    <source>
        <dbReference type="Proteomes" id="UP000530564"/>
    </source>
</evidence>
<gene>
    <name evidence="4" type="ORF">GGQ61_002876</name>
</gene>